<comment type="caution">
    <text evidence="3">The sequence shown here is derived from an EMBL/GenBank/DDBJ whole genome shotgun (WGS) entry which is preliminary data.</text>
</comment>
<dbReference type="InterPro" id="IPR036249">
    <property type="entry name" value="Thioredoxin-like_sf"/>
</dbReference>
<dbReference type="SUPFAM" id="SSF52833">
    <property type="entry name" value="Thioredoxin-like"/>
    <property type="match status" value="1"/>
</dbReference>
<evidence type="ECO:0000259" key="2">
    <source>
        <dbReference type="PROSITE" id="PS51352"/>
    </source>
</evidence>
<evidence type="ECO:0000313" key="4">
    <source>
        <dbReference type="Proteomes" id="UP000246077"/>
    </source>
</evidence>
<dbReference type="InterPro" id="IPR050553">
    <property type="entry name" value="Thioredoxin_ResA/DsbE_sf"/>
</dbReference>
<dbReference type="InterPro" id="IPR013766">
    <property type="entry name" value="Thioredoxin_domain"/>
</dbReference>
<proteinExistence type="predicted"/>
<evidence type="ECO:0000256" key="1">
    <source>
        <dbReference type="SAM" id="Phobius"/>
    </source>
</evidence>
<keyword evidence="1" id="KW-0472">Membrane</keyword>
<accession>A0A317E5L6</accession>
<keyword evidence="1" id="KW-0812">Transmembrane</keyword>
<protein>
    <recommendedName>
        <fullName evidence="2">Thioredoxin domain-containing protein</fullName>
    </recommendedName>
</protein>
<keyword evidence="1" id="KW-1133">Transmembrane helix</keyword>
<dbReference type="EMBL" id="QGLF01000002">
    <property type="protein sequence ID" value="PWR22408.1"/>
    <property type="molecule type" value="Genomic_DNA"/>
</dbReference>
<dbReference type="InterPro" id="IPR000866">
    <property type="entry name" value="AhpC/TSA"/>
</dbReference>
<feature type="domain" description="Thioredoxin" evidence="2">
    <location>
        <begin position="104"/>
        <end position="246"/>
    </location>
</feature>
<dbReference type="GO" id="GO:0016491">
    <property type="term" value="F:oxidoreductase activity"/>
    <property type="evidence" value="ECO:0007669"/>
    <property type="project" value="InterPro"/>
</dbReference>
<dbReference type="PANTHER" id="PTHR42852">
    <property type="entry name" value="THIOL:DISULFIDE INTERCHANGE PROTEIN DSBE"/>
    <property type="match status" value="1"/>
</dbReference>
<sequence>MELAVEIDRGIDALHDFGGAALEAAAPHLVRGRLAVVLVVGHRYYLVCWNGRHTIGELDDMKLVPVLAMLAAAAVIAGAVVAFGPGALETRAAQTTGIANFSPSDAPTPAPATGFANAEGGTVTLADFKGKVLVVNFWATWCAPCIEELPALARLNEALAPENVAVLALSVDRLENARIRSFLDANGAAALALYKDEGMALAREFKVRGLPTTVVIDAEGRVRGQLVGPAAWDSESALALVRSFKGP</sequence>
<keyword evidence="4" id="KW-1185">Reference proteome</keyword>
<name>A0A317E5L6_9PROT</name>
<dbReference type="GO" id="GO:0016209">
    <property type="term" value="F:antioxidant activity"/>
    <property type="evidence" value="ECO:0007669"/>
    <property type="project" value="InterPro"/>
</dbReference>
<reference evidence="4" key="1">
    <citation type="submission" date="2018-05" db="EMBL/GenBank/DDBJ databases">
        <title>Zavarzinia sp. HR-AS.</title>
        <authorList>
            <person name="Lee Y."/>
            <person name="Jeon C.O."/>
        </authorList>
    </citation>
    <scope>NUCLEOTIDE SEQUENCE [LARGE SCALE GENOMIC DNA]</scope>
    <source>
        <strain evidence="4">DSM 1231</strain>
    </source>
</reference>
<gene>
    <name evidence="3" type="ORF">DKG75_07120</name>
</gene>
<dbReference type="Pfam" id="PF00578">
    <property type="entry name" value="AhpC-TSA"/>
    <property type="match status" value="1"/>
</dbReference>
<dbReference type="OrthoDB" id="9799347at2"/>
<dbReference type="CDD" id="cd02966">
    <property type="entry name" value="TlpA_like_family"/>
    <property type="match status" value="1"/>
</dbReference>
<evidence type="ECO:0000313" key="3">
    <source>
        <dbReference type="EMBL" id="PWR22408.1"/>
    </source>
</evidence>
<dbReference type="PROSITE" id="PS51352">
    <property type="entry name" value="THIOREDOXIN_2"/>
    <property type="match status" value="1"/>
</dbReference>
<organism evidence="3 4">
    <name type="scientific">Zavarzinia compransoris</name>
    <dbReference type="NCBI Taxonomy" id="1264899"/>
    <lineage>
        <taxon>Bacteria</taxon>
        <taxon>Pseudomonadati</taxon>
        <taxon>Pseudomonadota</taxon>
        <taxon>Alphaproteobacteria</taxon>
        <taxon>Rhodospirillales</taxon>
        <taxon>Zavarziniaceae</taxon>
        <taxon>Zavarzinia</taxon>
    </lineage>
</organism>
<feature type="transmembrane region" description="Helical" evidence="1">
    <location>
        <begin position="63"/>
        <end position="84"/>
    </location>
</feature>
<dbReference type="Gene3D" id="3.40.30.10">
    <property type="entry name" value="Glutaredoxin"/>
    <property type="match status" value="1"/>
</dbReference>
<dbReference type="Proteomes" id="UP000246077">
    <property type="component" value="Unassembled WGS sequence"/>
</dbReference>
<dbReference type="PANTHER" id="PTHR42852:SF13">
    <property type="entry name" value="PROTEIN DIPZ"/>
    <property type="match status" value="1"/>
</dbReference>
<dbReference type="AlphaFoldDB" id="A0A317E5L6"/>